<evidence type="ECO:0000313" key="2">
    <source>
        <dbReference type="Proteomes" id="UP000814140"/>
    </source>
</evidence>
<protein>
    <submittedName>
        <fullName evidence="1">Uncharacterized protein</fullName>
    </submittedName>
</protein>
<dbReference type="Proteomes" id="UP000814140">
    <property type="component" value="Unassembled WGS sequence"/>
</dbReference>
<sequence>MSSTIVATRDYTFPRDFHHTHNSSAAPLPLIPRRPSSTPSSRRTSPLATPSADTFFTRNQTPKTPTSAPATTVFVVEPPTPAEGNNEAGSSSTWTGQSSSSTSPTSSDFNSSSTVRPKRIRGQRFHSQRTADPDSDSDTPRLARGSRTTATSHSREPAISRATTSGGKVRGSLDSVRYMSESHVHTLAAAESRVQAVAAAAVALEVSPGSSVSTSPSMDSTFSKLVRKKSGEPLKSSLKVKRAGVRGSLTIVTDPQSAVPALSKSAPATPSVKNVHFDAQDHVKLFLAEQKPLAVSRDGSPTDTSGTDNEFPSFIYGKDEQDTDRVLTMHKVNVPKEIDPAADVALERLELAAEIPAVNGVVRVRNLAFEKWVAVRFTMDFWQTTSEVTARYVDSVEDGKFDRFAFVIKLHDVLARAEEKTLFLAVRYTVEGREIWDSNGGANYQVKIVREKVQPKEEEVVPAPKKAAASSGSGSGSGSEMEHLHSKLLKVAQGRASEATVGSLLSQRRWDSPVPSPSSVDSKPPNFKAQDGFNSRYSFRESLRNSWQTPASPHSRTSTYPASNSANSIPWPVHSPVDYKPFAPTPTSTPHRGGPRVYMPQGSPRDAGDEYRPSAYFQDSDLDTDDMITLVPSLKRNGNRHHQRGGFFDEDAAHAAGCKRTPPTSPFASPVVPTASLPQAIPVPAQQYTPAPVQQQSTPPSFPRYNSFPPTDGPSRSPRAYNSPIISHHWAAAMRQAGSEDSTPSITSPSSESSSRSASPSLDEAPQTLQSTGQRASSLGNIELATLVKQYCFFTGADPESLTRSHSASSIEEFLSAGQTPPLGSYGYHSPSPFSTPVQARSPASDDELVRSGSTTPTAHSVYKAHTLPRTPPLRV</sequence>
<dbReference type="EMBL" id="MU277209">
    <property type="protein sequence ID" value="KAI0062054.1"/>
    <property type="molecule type" value="Genomic_DNA"/>
</dbReference>
<proteinExistence type="predicted"/>
<keyword evidence="2" id="KW-1185">Reference proteome</keyword>
<organism evidence="1 2">
    <name type="scientific">Artomyces pyxidatus</name>
    <dbReference type="NCBI Taxonomy" id="48021"/>
    <lineage>
        <taxon>Eukaryota</taxon>
        <taxon>Fungi</taxon>
        <taxon>Dikarya</taxon>
        <taxon>Basidiomycota</taxon>
        <taxon>Agaricomycotina</taxon>
        <taxon>Agaricomycetes</taxon>
        <taxon>Russulales</taxon>
        <taxon>Auriscalpiaceae</taxon>
        <taxon>Artomyces</taxon>
    </lineage>
</organism>
<reference evidence="1" key="1">
    <citation type="submission" date="2021-03" db="EMBL/GenBank/DDBJ databases">
        <authorList>
            <consortium name="DOE Joint Genome Institute"/>
            <person name="Ahrendt S."/>
            <person name="Looney B.P."/>
            <person name="Miyauchi S."/>
            <person name="Morin E."/>
            <person name="Drula E."/>
            <person name="Courty P.E."/>
            <person name="Chicoki N."/>
            <person name="Fauchery L."/>
            <person name="Kohler A."/>
            <person name="Kuo A."/>
            <person name="Labutti K."/>
            <person name="Pangilinan J."/>
            <person name="Lipzen A."/>
            <person name="Riley R."/>
            <person name="Andreopoulos W."/>
            <person name="He G."/>
            <person name="Johnson J."/>
            <person name="Barry K.W."/>
            <person name="Grigoriev I.V."/>
            <person name="Nagy L."/>
            <person name="Hibbett D."/>
            <person name="Henrissat B."/>
            <person name="Matheny P.B."/>
            <person name="Labbe J."/>
            <person name="Martin F."/>
        </authorList>
    </citation>
    <scope>NUCLEOTIDE SEQUENCE</scope>
    <source>
        <strain evidence="1">HHB10654</strain>
    </source>
</reference>
<reference evidence="1" key="2">
    <citation type="journal article" date="2022" name="New Phytol.">
        <title>Evolutionary transition to the ectomycorrhizal habit in the genomes of a hyperdiverse lineage of mushroom-forming fungi.</title>
        <authorList>
            <person name="Looney B."/>
            <person name="Miyauchi S."/>
            <person name="Morin E."/>
            <person name="Drula E."/>
            <person name="Courty P.E."/>
            <person name="Kohler A."/>
            <person name="Kuo A."/>
            <person name="LaButti K."/>
            <person name="Pangilinan J."/>
            <person name="Lipzen A."/>
            <person name="Riley R."/>
            <person name="Andreopoulos W."/>
            <person name="He G."/>
            <person name="Johnson J."/>
            <person name="Nolan M."/>
            <person name="Tritt A."/>
            <person name="Barry K.W."/>
            <person name="Grigoriev I.V."/>
            <person name="Nagy L.G."/>
            <person name="Hibbett D."/>
            <person name="Henrissat B."/>
            <person name="Matheny P.B."/>
            <person name="Labbe J."/>
            <person name="Martin F.M."/>
        </authorList>
    </citation>
    <scope>NUCLEOTIDE SEQUENCE</scope>
    <source>
        <strain evidence="1">HHB10654</strain>
    </source>
</reference>
<name>A0ACB8T063_9AGAM</name>
<evidence type="ECO:0000313" key="1">
    <source>
        <dbReference type="EMBL" id="KAI0062054.1"/>
    </source>
</evidence>
<gene>
    <name evidence="1" type="ORF">BV25DRAFT_690535</name>
</gene>
<accession>A0ACB8T063</accession>
<comment type="caution">
    <text evidence="1">The sequence shown here is derived from an EMBL/GenBank/DDBJ whole genome shotgun (WGS) entry which is preliminary data.</text>
</comment>